<dbReference type="PANTHER" id="PTHR14344:SF3">
    <property type="entry name" value="WD REPEAT-CONTAINING PROTEIN 6"/>
    <property type="match status" value="1"/>
</dbReference>
<evidence type="ECO:0000256" key="7">
    <source>
        <dbReference type="PROSITE-ProRule" id="PRU00221"/>
    </source>
</evidence>
<feature type="compositionally biased region" description="Basic and acidic residues" evidence="8">
    <location>
        <begin position="493"/>
        <end position="527"/>
    </location>
</feature>
<evidence type="ECO:0000256" key="5">
    <source>
        <dbReference type="ARBA" id="ARBA00022737"/>
    </source>
</evidence>
<evidence type="ECO:0000313" key="10">
    <source>
        <dbReference type="EMBL" id="CEL69749.1"/>
    </source>
</evidence>
<comment type="similarity">
    <text evidence="6">Belongs to the WD repeat WDR6 family.</text>
</comment>
<dbReference type="PROSITE" id="PS50294">
    <property type="entry name" value="WD_REPEATS_REGION"/>
    <property type="match status" value="1"/>
</dbReference>
<feature type="region of interest" description="Disordered" evidence="8">
    <location>
        <begin position="149"/>
        <end position="200"/>
    </location>
</feature>
<dbReference type="Gene3D" id="2.130.10.10">
    <property type="entry name" value="YVTN repeat-like/Quinoprotein amine dehydrogenase"/>
    <property type="match status" value="3"/>
</dbReference>
<feature type="compositionally biased region" description="Polar residues" evidence="8">
    <location>
        <begin position="171"/>
        <end position="184"/>
    </location>
</feature>
<feature type="compositionally biased region" description="Basic and acidic residues" evidence="8">
    <location>
        <begin position="868"/>
        <end position="881"/>
    </location>
</feature>
<dbReference type="PANTHER" id="PTHR14344">
    <property type="entry name" value="WD REPEAT PROTEIN"/>
    <property type="match status" value="1"/>
</dbReference>
<proteinExistence type="inferred from homology"/>
<dbReference type="GO" id="GO:0005737">
    <property type="term" value="C:cytoplasm"/>
    <property type="evidence" value="ECO:0007669"/>
    <property type="project" value="UniProtKB-SubCell"/>
</dbReference>
<evidence type="ECO:0000256" key="2">
    <source>
        <dbReference type="ARBA" id="ARBA00022490"/>
    </source>
</evidence>
<dbReference type="InterPro" id="IPR015943">
    <property type="entry name" value="WD40/YVTN_repeat-like_dom_sf"/>
</dbReference>
<sequence length="2091" mass="224887">MLSRLCSTNSTKAVAFLYGDQLLCAGVGSELRVYSCSSSSSEVVQDGTAASLDPEKARAKATDAEENAEAHDKQTQSSAADGLPCTSCLHRPAKNRPFDFSWGLVASARFSSATHILGLSTSSGYIAAYGLGHLVLYQLQWIEDFPRTPAKPRRDRQTHASDSAYGVDVSPNETAHASRSSETQFHNRVEATVERSASQSPRAGARLSRLLRYSSRQWILDVRFLSTSGSREATERGGTVEERPSPPCWPFLLVGFALGRVDLLDSATGTRLASWTCTDRSLLYSLAVHIPRSSWSSKSEAVDWLHCTAPENKSALAGEAAHGIRRDARENNFPAQSTASITVASGTVYSSILLWNLGVRQSAENSGIETAGGAQHGGKVSILMPLSDVGQSRAGCTAGGEPLVRCDRSTDAVVPGPSEKGQLPSEMNFSLSAHGSSRDMVPPNTAVAPTQVLKGHRGVIFKVRFYLEGLLLCSASDDREVRLWWKSSGRPQEAGRIERETREEEREDRGDERRKESEGNSRGEPARESPSGLERSQRAAPFSDDLCSSEQARGPEAEYACVAILEGHRSRVWDIALLDISSDRSSSWGPGWPVPQGNCGEGVRFSSGMLFEEAQQRYLIVSAGEDSSCRIWSLRGEFLYSLLGHAGRGVRAVCAPEPDSISGRLPVIASGGEDGDVKLWSLGDSPTFVEILESRFKRLGAQAACAGLNSPENGNARETGPIQQHGRSTCQPGGVRRATVWNCRDHSGPDDFVREVRLLDGDLAVVATNFGCVYFLSLNAARRGCFSQKESDSSLGSSSLHGDSAQANKASLVSEEAANDEVASVLLAKVPAVLTCLRVLDGLTTVGCADGTFFAFFLSPEKLAVARESRDTGRTSEETRTTEPALDPPRRWACFQRARVGNLFQVALPVSQSEVLALARHGPLGSLHAAARSSFSTRSYWSEVGDRGDLSPKIREFGVDLRSTAPSSTGVSASAACCEAAARASNAADVSVEPGDSVDPPSPVENIVVATDHTGAVSLWSVSSGCAKKVRHASAHSGRTRCGPNGSVQSPESPEMNDSDFPAPSDRTDRALQRAHEDTATVSDPLDGLRTEPAVQWFASAQLTHAGGSKADASRCFSCLGLLCTTDAPRGTREASGSGSDGGAREDPLGGRSLSVLIVLGDEVGSLHVVQAVVPERQPRIDGAPQPEARQSEKTIERKRVAWAWSAARSRLAHTVHAAHKGKKVWDVAAHGNFLISCGGDGTILFLQVTRHSDGPKLPRGHLSRLGQDGDLGQRISEDSQAFFPFSVSISPVSCVKFPHLTLMHSLVPTETAPPWWSEGDTYHGEAAAGSSGGDAGPLRHNWLCAFRTADFVLFDLRTSMELMRVRCGNSRRPLDFHRENSHRYTFTSATKHLLYFHLHGRADYPASAEKVANVDLVEATPEGEGRNPVTCTAGERDRISGEKNGGGQDHGDTPARGLHDGSAVADDVSQDAPPGSPLQEEARRSASFNPGFHGREVWSVCWLDEETLATGGEDNSVKLISVAEDSSRQPTQADPRGLAYQLGQRATANSRTADGAAVPEKTRGRSPERTSKKQFTSGRPLSLLRPHPLCMSSASPSKWLLQVLQTGVHHTAAVRCVRLLDCLRPENCLASQAAPRVLVSVGACNTVSLFFVDPPAPRTGEADGVSAVSPKKNPLRMSHALSVRLSKRGQGTEVRLNGADGFIKRRCLPKQAEGSNAEETQSSDCRDASESLTVHIWTAASSAEVSYLEGTLELARFKKSNHLANRDRGRNSRLDKRASCSLEGAALCIRVVRLDVHANDVRGCSCARPKAEFDTGRHSSTETQKVLILTGMTTGDIAVFMGDANVARPRLERLGTLKGHQCGVNDLEVAEIQAASEAKAASDESAVSHAALCASSLAEPQNESHRYCIASCGDDQSVTVQFICVEHTGRNVSPYYLRVLSAFRVENAHSSSARSCALFFPLLFTVGWDRWVQVWMIRQGVVPGGRDVRKTSASRLLDRAEIIEPPWATRKQSLTAQRLNARSGECQQRQYWGAPTAIGEAQHEFSLERVDAIKTSVADAAHLDGWASACGVRVCVVGSSGGIECFQFRE</sequence>
<evidence type="ECO:0000256" key="6">
    <source>
        <dbReference type="ARBA" id="ARBA00038255"/>
    </source>
</evidence>
<dbReference type="PROSITE" id="PS50082">
    <property type="entry name" value="WD_REPEATS_2"/>
    <property type="match status" value="1"/>
</dbReference>
<dbReference type="OMA" id="RLCCAGA"/>
<feature type="region of interest" description="Disordered" evidence="8">
    <location>
        <begin position="45"/>
        <end position="81"/>
    </location>
</feature>
<dbReference type="SUPFAM" id="SSF50978">
    <property type="entry name" value="WD40 repeat-like"/>
    <property type="match status" value="2"/>
</dbReference>
<keyword evidence="5" id="KW-0677">Repeat</keyword>
<reference evidence="10" key="4">
    <citation type="journal article" date="2015" name="PLoS ONE">
        <title>Comprehensive Evaluation of Toxoplasma gondii VEG and Neospora caninum LIV Genomes with Tachyzoite Stage Transcriptome and Proteome Defines Novel Transcript Features.</title>
        <authorList>
            <person name="Ramaprasad A."/>
            <person name="Mourier T."/>
            <person name="Naeem R."/>
            <person name="Malas T.B."/>
            <person name="Moussa E."/>
            <person name="Panigrahi A."/>
            <person name="Vermont S.J."/>
            <person name="Otto T.D."/>
            <person name="Wastling J."/>
            <person name="Pain A."/>
        </authorList>
    </citation>
    <scope>NUCLEOTIDE SEQUENCE</scope>
    <source>
        <strain evidence="10">Liverpool</strain>
    </source>
</reference>
<feature type="region of interest" description="Disordered" evidence="8">
    <location>
        <begin position="1033"/>
        <end position="1088"/>
    </location>
</feature>
<keyword evidence="11" id="KW-1185">Reference proteome</keyword>
<feature type="compositionally biased region" description="Basic and acidic residues" evidence="8">
    <location>
        <begin position="53"/>
        <end position="74"/>
    </location>
</feature>
<feature type="region of interest" description="Disordered" evidence="8">
    <location>
        <begin position="1128"/>
        <end position="1148"/>
    </location>
</feature>
<dbReference type="EMBL" id="FR823392">
    <property type="protein sequence ID" value="CBZ55024.1"/>
    <property type="molecule type" value="Genomic_DNA"/>
</dbReference>
<feature type="compositionally biased region" description="Basic and acidic residues" evidence="8">
    <location>
        <begin position="1561"/>
        <end position="1572"/>
    </location>
</feature>
<keyword evidence="3 7" id="KW-0853">WD repeat</keyword>
<dbReference type="SMART" id="SM00320">
    <property type="entry name" value="WD40"/>
    <property type="match status" value="8"/>
</dbReference>
<keyword evidence="2" id="KW-0963">Cytoplasm</keyword>
<reference evidence="11" key="3">
    <citation type="journal article" date="2012" name="PLoS Pathog.">
        <title>Comparative genomics of the apicomplexan parasites Toxoplasma gondii and Neospora caninum: Coccidia differing in host range and transmission strategy.</title>
        <authorList>
            <person name="Reid A.J."/>
            <person name="Vermont S.J."/>
            <person name="Cotton J.A."/>
            <person name="Harris D."/>
            <person name="Hill-Cawthorne G.A."/>
            <person name="Konen-Waisman S."/>
            <person name="Latham S.M."/>
            <person name="Mourier T."/>
            <person name="Norton R."/>
            <person name="Quail M.A."/>
            <person name="Sanders M."/>
            <person name="Shanmugam D."/>
            <person name="Sohal A."/>
            <person name="Wasmuth J.D."/>
            <person name="Brunk B."/>
            <person name="Grigg M.E."/>
            <person name="Howard J.C."/>
            <person name="Parkinson J."/>
            <person name="Roos D.S."/>
            <person name="Trees A.J."/>
            <person name="Berriman M."/>
            <person name="Pain A."/>
            <person name="Wastling J.M."/>
        </authorList>
    </citation>
    <scope>NUCLEOTIDE SEQUENCE [LARGE SCALE GENOMIC DNA]</scope>
    <source>
        <strain evidence="11">Liverpool</strain>
    </source>
</reference>
<keyword evidence="4" id="KW-0819">tRNA processing</keyword>
<feature type="region of interest" description="Disordered" evidence="8">
    <location>
        <begin position="868"/>
        <end position="887"/>
    </location>
</feature>
<feature type="region of interest" description="Disordered" evidence="8">
    <location>
        <begin position="1544"/>
        <end position="1581"/>
    </location>
</feature>
<dbReference type="OrthoDB" id="348564at2759"/>
<evidence type="ECO:0000313" key="11">
    <source>
        <dbReference type="Proteomes" id="UP000007494"/>
    </source>
</evidence>
<feature type="region of interest" description="Disordered" evidence="8">
    <location>
        <begin position="1420"/>
        <end position="1490"/>
    </location>
</feature>
<evidence type="ECO:0000256" key="1">
    <source>
        <dbReference type="ARBA" id="ARBA00004496"/>
    </source>
</evidence>
<dbReference type="GeneID" id="13446739"/>
<evidence type="ECO:0000256" key="4">
    <source>
        <dbReference type="ARBA" id="ARBA00022694"/>
    </source>
</evidence>
<feature type="compositionally biased region" description="Polar residues" evidence="8">
    <location>
        <begin position="721"/>
        <end position="731"/>
    </location>
</feature>
<reference evidence="9" key="1">
    <citation type="submission" date="2011-02" db="EMBL/GenBank/DDBJ databases">
        <authorList>
            <person name="Aslett M."/>
        </authorList>
    </citation>
    <scope>NUCLEOTIDE SEQUENCE</scope>
    <source>
        <strain evidence="9">Liverpool</strain>
    </source>
</reference>
<protein>
    <submittedName>
        <fullName evidence="9">Putative WD-repeat proein</fullName>
    </submittedName>
    <submittedName>
        <fullName evidence="10">WD-repeat proein, putative</fullName>
    </submittedName>
</protein>
<dbReference type="VEuPathDB" id="ToxoDB:NCLIV_054490"/>
<dbReference type="InParanoid" id="F0VMS8"/>
<feature type="repeat" description="WD" evidence="7">
    <location>
        <begin position="453"/>
        <end position="484"/>
    </location>
</feature>
<evidence type="ECO:0000313" key="9">
    <source>
        <dbReference type="EMBL" id="CBZ55024.1"/>
    </source>
</evidence>
<feature type="region of interest" description="Disordered" evidence="8">
    <location>
        <begin position="490"/>
        <end position="549"/>
    </location>
</feature>
<dbReference type="GO" id="GO:0030488">
    <property type="term" value="P:tRNA methylation"/>
    <property type="evidence" value="ECO:0007669"/>
    <property type="project" value="TreeGrafter"/>
</dbReference>
<dbReference type="EMBL" id="LN714486">
    <property type="protein sequence ID" value="CEL69749.1"/>
    <property type="molecule type" value="Genomic_DNA"/>
</dbReference>
<dbReference type="RefSeq" id="XP_003885052.1">
    <property type="nucleotide sequence ID" value="XM_003885003.1"/>
</dbReference>
<dbReference type="InterPro" id="IPR036322">
    <property type="entry name" value="WD40_repeat_dom_sf"/>
</dbReference>
<dbReference type="eggNOG" id="ENOG502STVZ">
    <property type="taxonomic scope" value="Eukaryota"/>
</dbReference>
<dbReference type="Pfam" id="PF00400">
    <property type="entry name" value="WD40"/>
    <property type="match status" value="4"/>
</dbReference>
<feature type="region of interest" description="Disordered" evidence="8">
    <location>
        <begin position="710"/>
        <end position="733"/>
    </location>
</feature>
<organism evidence="9 11">
    <name type="scientific">Neospora caninum (strain Liverpool)</name>
    <dbReference type="NCBI Taxonomy" id="572307"/>
    <lineage>
        <taxon>Eukaryota</taxon>
        <taxon>Sar</taxon>
        <taxon>Alveolata</taxon>
        <taxon>Apicomplexa</taxon>
        <taxon>Conoidasida</taxon>
        <taxon>Coccidia</taxon>
        <taxon>Eucoccidiorida</taxon>
        <taxon>Eimeriorina</taxon>
        <taxon>Sarcocystidae</taxon>
        <taxon>Neospora</taxon>
    </lineage>
</organism>
<gene>
    <name evidence="10" type="ORF">BN1204_054490</name>
    <name evidence="9" type="ORF">NCLIV_054490</name>
</gene>
<dbReference type="Proteomes" id="UP000007494">
    <property type="component" value="Chromosome XI"/>
</dbReference>
<dbReference type="InterPro" id="IPR001680">
    <property type="entry name" value="WD40_rpt"/>
</dbReference>
<feature type="compositionally biased region" description="Basic and acidic residues" evidence="8">
    <location>
        <begin position="1450"/>
        <end position="1460"/>
    </location>
</feature>
<accession>F0VMS8</accession>
<name>F0VMS8_NEOCL</name>
<comment type="subcellular location">
    <subcellularLocation>
        <location evidence="1">Cytoplasm</location>
    </subcellularLocation>
</comment>
<dbReference type="InterPro" id="IPR051973">
    <property type="entry name" value="tRNA_Anticodon_Mtase-Reg"/>
</dbReference>
<evidence type="ECO:0000256" key="3">
    <source>
        <dbReference type="ARBA" id="ARBA00022574"/>
    </source>
</evidence>
<reference evidence="9" key="2">
    <citation type="submission" date="2011-03" db="EMBL/GenBank/DDBJ databases">
        <title>Comparative genomics and transcriptomics of Neospora caninum and Toxoplasma gondii.</title>
        <authorList>
            <person name="Reid A.J."/>
            <person name="Sohal A."/>
            <person name="Harris D."/>
            <person name="Quail M."/>
            <person name="Sanders M."/>
            <person name="Berriman M."/>
            <person name="Wastling J.M."/>
            <person name="Pain A."/>
        </authorList>
    </citation>
    <scope>NUCLEOTIDE SEQUENCE</scope>
    <source>
        <strain evidence="9">Liverpool</strain>
    </source>
</reference>
<evidence type="ECO:0000256" key="8">
    <source>
        <dbReference type="SAM" id="MobiDB-lite"/>
    </source>
</evidence>
<feature type="compositionally biased region" description="Basic and acidic residues" evidence="8">
    <location>
        <begin position="1066"/>
        <end position="1079"/>
    </location>
</feature>